<dbReference type="SUPFAM" id="SSF52096">
    <property type="entry name" value="ClpP/crotonase"/>
    <property type="match status" value="1"/>
</dbReference>
<comment type="caution">
    <text evidence="9">The sequence shown here is derived from an EMBL/GenBank/DDBJ whole genome shotgun (WGS) entry which is preliminary data.</text>
</comment>
<dbReference type="Gene3D" id="3.90.226.10">
    <property type="entry name" value="2-enoyl-CoA Hydratase, Chain A, domain 1"/>
    <property type="match status" value="1"/>
</dbReference>
<dbReference type="EMBL" id="CASHTH010002766">
    <property type="protein sequence ID" value="CAI8035036.1"/>
    <property type="molecule type" value="Genomic_DNA"/>
</dbReference>
<name>A0AA35X049_GEOBA</name>
<dbReference type="InterPro" id="IPR014748">
    <property type="entry name" value="Enoyl-CoA_hydra_C"/>
</dbReference>
<reference evidence="9" key="1">
    <citation type="submission" date="2023-03" db="EMBL/GenBank/DDBJ databases">
        <authorList>
            <person name="Steffen K."/>
            <person name="Cardenas P."/>
        </authorList>
    </citation>
    <scope>NUCLEOTIDE SEQUENCE</scope>
</reference>
<dbReference type="InterPro" id="IPR023576">
    <property type="entry name" value="UbiE/COQ5_MeTrFase_CS"/>
</dbReference>
<dbReference type="PROSITE" id="PS51608">
    <property type="entry name" value="SAM_MT_UBIE"/>
    <property type="match status" value="1"/>
</dbReference>
<keyword evidence="7" id="KW-0831">Ubiquinone biosynthesis</keyword>
<dbReference type="HAMAP" id="MF_01934">
    <property type="entry name" value="MenB"/>
    <property type="match status" value="1"/>
</dbReference>
<evidence type="ECO:0000256" key="5">
    <source>
        <dbReference type="ARBA" id="ARBA00023239"/>
    </source>
</evidence>
<comment type="subcellular location">
    <subcellularLocation>
        <location evidence="7">Mitochondrion inner membrane</location>
        <topology evidence="7">Peripheral membrane protein</topology>
        <orientation evidence="7">Matrix side</orientation>
    </subcellularLocation>
</comment>
<dbReference type="GO" id="GO:0009234">
    <property type="term" value="P:menaquinone biosynthetic process"/>
    <property type="evidence" value="ECO:0007669"/>
    <property type="project" value="InterPro"/>
</dbReference>
<evidence type="ECO:0000256" key="1">
    <source>
        <dbReference type="ARBA" id="ARBA00000177"/>
    </source>
</evidence>
<dbReference type="Proteomes" id="UP001174909">
    <property type="component" value="Unassembled WGS sequence"/>
</dbReference>
<evidence type="ECO:0000256" key="3">
    <source>
        <dbReference type="ARBA" id="ARBA00022679"/>
    </source>
</evidence>
<accession>A0AA35X049</accession>
<dbReference type="GO" id="GO:0008425">
    <property type="term" value="F:2-methoxy-6-polyprenyl-1,4-benzoquinol methyltransferase activity"/>
    <property type="evidence" value="ECO:0007669"/>
    <property type="project" value="UniProtKB-UniRule"/>
</dbReference>
<dbReference type="PANTHER" id="PTHR43113">
    <property type="entry name" value="NUCLEOSIDE-DIPHOSPHATE-SUGAR EPIMERASE"/>
    <property type="match status" value="1"/>
</dbReference>
<dbReference type="InterPro" id="IPR029045">
    <property type="entry name" value="ClpP/crotonase-like_dom_sf"/>
</dbReference>
<dbReference type="NCBIfam" id="TIGR01929">
    <property type="entry name" value="menB"/>
    <property type="match status" value="1"/>
</dbReference>
<comment type="similarity">
    <text evidence="7">Belongs to the class I-like SAM-binding methyltransferase superfamily. MenG/UbiE family.</text>
</comment>
<evidence type="ECO:0000256" key="2">
    <source>
        <dbReference type="ARBA" id="ARBA00022603"/>
    </source>
</evidence>
<comment type="similarity">
    <text evidence="8">Belongs to the enoyl-CoA hydratase/isomerase family.</text>
</comment>
<comment type="function">
    <text evidence="7">Methyltransferase required for the conversion of 2-polyprenyl-6-methoxy-1,4-benzoquinol (DDMQH2) to 2-polyprenyl-3-methyl-6-methoxy-1,4-benzoquinol (DMQH2).</text>
</comment>
<keyword evidence="7" id="KW-0472">Membrane</keyword>
<keyword evidence="5" id="KW-0456">Lyase</keyword>
<keyword evidence="10" id="KW-1185">Reference proteome</keyword>
<feature type="binding site" evidence="7">
    <location>
        <position position="47"/>
    </location>
    <ligand>
        <name>S-adenosyl-L-methionine</name>
        <dbReference type="ChEBI" id="CHEBI:59789"/>
    </ligand>
</feature>
<dbReference type="PROSITE" id="PS01183">
    <property type="entry name" value="UBIE_1"/>
    <property type="match status" value="1"/>
</dbReference>
<dbReference type="PROSITE" id="PS00166">
    <property type="entry name" value="ENOYL_COA_HYDRATASE"/>
    <property type="match status" value="1"/>
</dbReference>
<keyword evidence="3 7" id="KW-0808">Transferase</keyword>
<dbReference type="InterPro" id="IPR001753">
    <property type="entry name" value="Enoyl-CoA_hydra/iso"/>
</dbReference>
<dbReference type="NCBIfam" id="NF005637">
    <property type="entry name" value="PRK07396.1"/>
    <property type="match status" value="1"/>
</dbReference>
<organism evidence="9 10">
    <name type="scientific">Geodia barretti</name>
    <name type="common">Barrett's horny sponge</name>
    <dbReference type="NCBI Taxonomy" id="519541"/>
    <lineage>
        <taxon>Eukaryota</taxon>
        <taxon>Metazoa</taxon>
        <taxon>Porifera</taxon>
        <taxon>Demospongiae</taxon>
        <taxon>Heteroscleromorpha</taxon>
        <taxon>Tetractinellida</taxon>
        <taxon>Astrophorina</taxon>
        <taxon>Geodiidae</taxon>
        <taxon>Geodia</taxon>
    </lineage>
</organism>
<dbReference type="CDD" id="cd02440">
    <property type="entry name" value="AdoMet_MTases"/>
    <property type="match status" value="1"/>
</dbReference>
<comment type="catalytic activity">
    <reaction evidence="7">
        <text>a 2-methoxy-6-(all-trans-polyprenyl)benzene-1,4-diol + S-adenosyl-L-methionine = a 5-methoxy-2-methyl-3-(all-trans-polyprenyl)benzene-1,4-diol + S-adenosyl-L-homocysteine + H(+)</text>
        <dbReference type="Rhea" id="RHEA:28286"/>
        <dbReference type="Rhea" id="RHEA-COMP:10858"/>
        <dbReference type="Rhea" id="RHEA-COMP:10859"/>
        <dbReference type="ChEBI" id="CHEBI:15378"/>
        <dbReference type="ChEBI" id="CHEBI:57856"/>
        <dbReference type="ChEBI" id="CHEBI:59789"/>
        <dbReference type="ChEBI" id="CHEBI:84166"/>
        <dbReference type="ChEBI" id="CHEBI:84167"/>
        <dbReference type="EC" id="2.1.1.201"/>
    </reaction>
</comment>
<keyword evidence="7" id="KW-0496">Mitochondrion</keyword>
<comment type="catalytic activity">
    <reaction evidence="1">
        <text>2-succinylbenzoyl-CoA + H(+) = 1,4-dihydroxy-2-naphthoyl-CoA + H2O</text>
        <dbReference type="Rhea" id="RHEA:26562"/>
        <dbReference type="ChEBI" id="CHEBI:15377"/>
        <dbReference type="ChEBI" id="CHEBI:15378"/>
        <dbReference type="ChEBI" id="CHEBI:57364"/>
        <dbReference type="ChEBI" id="CHEBI:58897"/>
        <dbReference type="EC" id="4.1.3.36"/>
    </reaction>
</comment>
<keyword evidence="2 7" id="KW-0489">Methyltransferase</keyword>
<keyword evidence="4 7" id="KW-0949">S-adenosyl-L-methionine</keyword>
<dbReference type="InterPro" id="IPR029063">
    <property type="entry name" value="SAM-dependent_MTases_sf"/>
</dbReference>
<keyword evidence="7" id="KW-0999">Mitochondrion inner membrane</keyword>
<feature type="binding site" evidence="7">
    <location>
        <position position="68"/>
    </location>
    <ligand>
        <name>S-adenosyl-L-methionine</name>
        <dbReference type="ChEBI" id="CHEBI:59789"/>
    </ligand>
</feature>
<dbReference type="Gene3D" id="3.40.50.150">
    <property type="entry name" value="Vaccinia Virus protein VP39"/>
    <property type="match status" value="1"/>
</dbReference>
<evidence type="ECO:0000256" key="4">
    <source>
        <dbReference type="ARBA" id="ARBA00022691"/>
    </source>
</evidence>
<dbReference type="GO" id="GO:0032259">
    <property type="term" value="P:methylation"/>
    <property type="evidence" value="ECO:0007669"/>
    <property type="project" value="UniProtKB-KW"/>
</dbReference>
<evidence type="ECO:0000256" key="7">
    <source>
        <dbReference type="HAMAP-Rule" id="MF_03191"/>
    </source>
</evidence>
<proteinExistence type="inferred from homology"/>
<comment type="pathway">
    <text evidence="7">Cofactor biosynthesis; ubiquinone biosynthesis.</text>
</comment>
<dbReference type="GO" id="GO:0005829">
    <property type="term" value="C:cytosol"/>
    <property type="evidence" value="ECO:0007669"/>
    <property type="project" value="TreeGrafter"/>
</dbReference>
<comment type="subunit">
    <text evidence="6">Component of a multi-subunit COQ enzyme complex, composed of at least COQ3, COQ4, COQ5, COQ6, COQ7 and COQ9. Interacts with PYURF; the interaction is direct, stabilizes COQ5 protein and associates PYURF with COQ enzyme complex.</text>
</comment>
<dbReference type="InterPro" id="IPR018376">
    <property type="entry name" value="Enoyl-CoA_hyd/isom_CS"/>
</dbReference>
<dbReference type="Gene3D" id="1.10.12.10">
    <property type="entry name" value="Lyase 2-enoyl-coa Hydratase, Chain A, domain 2"/>
    <property type="match status" value="1"/>
</dbReference>
<gene>
    <name evidence="9" type="ORF">GBAR_LOCUS19668</name>
</gene>
<evidence type="ECO:0000313" key="10">
    <source>
        <dbReference type="Proteomes" id="UP001174909"/>
    </source>
</evidence>
<dbReference type="HAMAP" id="MF_01813">
    <property type="entry name" value="MenG_UbiE_methyltr"/>
    <property type="match status" value="1"/>
</dbReference>
<dbReference type="PANTHER" id="PTHR43113:SF1">
    <property type="entry name" value="1,4-DIHYDROXY-2-NAPHTHOYL-COA SYNTHASE, PEROXISOMAL"/>
    <property type="match status" value="1"/>
</dbReference>
<dbReference type="AlphaFoldDB" id="A0AA35X049"/>
<dbReference type="FunFam" id="3.90.226.10:FF:000003">
    <property type="entry name" value="1,4-dihydroxy-2-naphthoyl-CoA synthase"/>
    <property type="match status" value="1"/>
</dbReference>
<dbReference type="GO" id="GO:0031314">
    <property type="term" value="C:extrinsic component of mitochondrial inner membrane"/>
    <property type="evidence" value="ECO:0007669"/>
    <property type="project" value="UniProtKB-UniRule"/>
</dbReference>
<dbReference type="CDD" id="cd06558">
    <property type="entry name" value="crotonase-like"/>
    <property type="match status" value="1"/>
</dbReference>
<dbReference type="Pfam" id="PF01209">
    <property type="entry name" value="Ubie_methyltran"/>
    <property type="match status" value="1"/>
</dbReference>
<dbReference type="GO" id="GO:0008935">
    <property type="term" value="F:1,4-dihydroxy-2-naphthoyl-CoA synthase activity"/>
    <property type="evidence" value="ECO:0007669"/>
    <property type="project" value="UniProtKB-EC"/>
</dbReference>
<sequence length="485" mass="53672">MFAAIAGRYDRLNSVLSLGLHHYWRRRTVTASGLRHGAAVLDLCSGTADLALAFARRTGRDGRVVATDFCDAMLVRGRHKAARHRAPIAFALADAQRLPFRDASFDAVSVAFGLRNVDCLATALGEMYRVLRPGGVAVVLEFGQPQGAVFGPLFRFYSRYLLPRIGGWLSGHSEAYAYLPRTAAVFPAGARFKQAMREQSFTDVQARSLTGGVVYIYRADMPEFEDIIYTKADGVATVSMNRPWVLNAFRPRTIDEMLEAFHDAWYDDGIGVVVLTGEKSNFCTGGDQKIRGQGGYNDESGTPRLQVRNLHRTIREIPKPVIAKVDGYSIGGGHVLHVICDLTIASDRAIFGQTGPKVGSFDAGFGAMYLARIVGEKKAREIWYLCDQYSAEEARDMGLVNKVVPREQLDEETALWCRKILAKSPTAIRFMKAGFNADTDHGYGLQALAHGATSLFYTSDEATEGRTAFLEKRQPDFAKYRRTPW</sequence>
<protein>
    <recommendedName>
        <fullName evidence="7">2-methoxy-6-polyprenyl-1,4-benzoquinol methylase, mitochondrial</fullName>
        <ecNumber evidence="7">2.1.1.201</ecNumber>
    </recommendedName>
    <alternativeName>
        <fullName evidence="7">Ubiquinone biosynthesis methyltransferase COQ5</fullName>
    </alternativeName>
</protein>
<dbReference type="PROSITE" id="PS01184">
    <property type="entry name" value="UBIE_2"/>
    <property type="match status" value="1"/>
</dbReference>
<comment type="caution">
    <text evidence="7">Lacks conserved residue(s) required for the propagation of feature annotation.</text>
</comment>
<dbReference type="EC" id="2.1.1.201" evidence="7"/>
<dbReference type="InterPro" id="IPR010198">
    <property type="entry name" value="DHNA-CoA_synthase_MenB"/>
</dbReference>
<feature type="binding site" evidence="7">
    <location>
        <begin position="94"/>
        <end position="95"/>
    </location>
    <ligand>
        <name>S-adenosyl-L-methionine</name>
        <dbReference type="ChEBI" id="CHEBI:59789"/>
    </ligand>
</feature>
<evidence type="ECO:0000313" key="9">
    <source>
        <dbReference type="EMBL" id="CAI8035036.1"/>
    </source>
</evidence>
<dbReference type="Pfam" id="PF00378">
    <property type="entry name" value="ECH_1"/>
    <property type="match status" value="1"/>
</dbReference>
<dbReference type="InterPro" id="IPR004033">
    <property type="entry name" value="UbiE/COQ5_MeTrFase"/>
</dbReference>
<evidence type="ECO:0000256" key="6">
    <source>
        <dbReference type="ARBA" id="ARBA00046387"/>
    </source>
</evidence>
<evidence type="ECO:0000256" key="8">
    <source>
        <dbReference type="RuleBase" id="RU003707"/>
    </source>
</evidence>
<dbReference type="NCBIfam" id="TIGR01934">
    <property type="entry name" value="MenG_MenH_UbiE"/>
    <property type="match status" value="1"/>
</dbReference>
<dbReference type="SUPFAM" id="SSF53335">
    <property type="entry name" value="S-adenosyl-L-methionine-dependent methyltransferases"/>
    <property type="match status" value="1"/>
</dbReference>